<evidence type="ECO:0000313" key="3">
    <source>
        <dbReference type="Proteomes" id="UP000283479"/>
    </source>
</evidence>
<organism evidence="2 3">
    <name type="scientific">Rhodococcus xishaensis</name>
    <dbReference type="NCBI Taxonomy" id="2487364"/>
    <lineage>
        <taxon>Bacteria</taxon>
        <taxon>Bacillati</taxon>
        <taxon>Actinomycetota</taxon>
        <taxon>Actinomycetes</taxon>
        <taxon>Mycobacteriales</taxon>
        <taxon>Nocardiaceae</taxon>
        <taxon>Rhodococcus</taxon>
    </lineage>
</organism>
<sequence>MEREYELAAGSARAPVPGVDRSRTASPRSLRKADRKSKEAEAESAAERTGSAVLGGWSSN</sequence>
<feature type="region of interest" description="Disordered" evidence="1">
    <location>
        <begin position="1"/>
        <end position="60"/>
    </location>
</feature>
<evidence type="ECO:0000313" key="2">
    <source>
        <dbReference type="EMBL" id="RVW01099.1"/>
    </source>
</evidence>
<name>A0A3S3ZHT4_9NOCA</name>
<proteinExistence type="predicted"/>
<reference evidence="2 3" key="1">
    <citation type="submission" date="2018-11" db="EMBL/GenBank/DDBJ databases">
        <title>Rhodococcus spongicola sp. nov. and Rhodococcus xishaensis sp. nov. from marine sponges.</title>
        <authorList>
            <person name="Li L."/>
            <person name="Lin H.W."/>
        </authorList>
    </citation>
    <scope>NUCLEOTIDE SEQUENCE [LARGE SCALE GENOMIC DNA]</scope>
    <source>
        <strain evidence="2 3">LHW51113</strain>
    </source>
</reference>
<dbReference type="EMBL" id="RKLO01000005">
    <property type="protein sequence ID" value="RVW01099.1"/>
    <property type="molecule type" value="Genomic_DNA"/>
</dbReference>
<dbReference type="Proteomes" id="UP000283479">
    <property type="component" value="Unassembled WGS sequence"/>
</dbReference>
<protein>
    <submittedName>
        <fullName evidence="2">Uncharacterized protein</fullName>
    </submittedName>
</protein>
<accession>A0A3S3ZHT4</accession>
<keyword evidence="3" id="KW-1185">Reference proteome</keyword>
<comment type="caution">
    <text evidence="2">The sequence shown here is derived from an EMBL/GenBank/DDBJ whole genome shotgun (WGS) entry which is preliminary data.</text>
</comment>
<dbReference type="AlphaFoldDB" id="A0A3S3ZHT4"/>
<evidence type="ECO:0000256" key="1">
    <source>
        <dbReference type="SAM" id="MobiDB-lite"/>
    </source>
</evidence>
<gene>
    <name evidence="2" type="ORF">EGT50_12560</name>
</gene>